<feature type="region of interest" description="Disordered" evidence="1">
    <location>
        <begin position="318"/>
        <end position="363"/>
    </location>
</feature>
<evidence type="ECO:0000313" key="2">
    <source>
        <dbReference type="EMBL" id="WOK91464.1"/>
    </source>
</evidence>
<dbReference type="Proteomes" id="UP001327560">
    <property type="component" value="Chromosome 1"/>
</dbReference>
<keyword evidence="3" id="KW-1185">Reference proteome</keyword>
<dbReference type="InterPro" id="IPR028364">
    <property type="entry name" value="Ribosomal_uL1/biogenesis"/>
</dbReference>
<dbReference type="AlphaFoldDB" id="A0AAQ3PZ17"/>
<dbReference type="GO" id="GO:0003723">
    <property type="term" value="F:RNA binding"/>
    <property type="evidence" value="ECO:0007669"/>
    <property type="project" value="InterPro"/>
</dbReference>
<dbReference type="InterPro" id="IPR050257">
    <property type="entry name" value="eL8/uL1-like"/>
</dbReference>
<evidence type="ECO:0000313" key="3">
    <source>
        <dbReference type="Proteomes" id="UP001327560"/>
    </source>
</evidence>
<dbReference type="Gene3D" id="3.40.50.790">
    <property type="match status" value="1"/>
</dbReference>
<dbReference type="InterPro" id="IPR016095">
    <property type="entry name" value="Ribosomal_uL1_3-a/b-sand"/>
</dbReference>
<dbReference type="SUPFAM" id="SSF56808">
    <property type="entry name" value="Ribosomal protein L1"/>
    <property type="match status" value="1"/>
</dbReference>
<dbReference type="InterPro" id="IPR023674">
    <property type="entry name" value="Ribosomal_uL1-like"/>
</dbReference>
<evidence type="ECO:0008006" key="4">
    <source>
        <dbReference type="Google" id="ProtNLM"/>
    </source>
</evidence>
<feature type="region of interest" description="Disordered" evidence="1">
    <location>
        <begin position="283"/>
        <end position="303"/>
    </location>
</feature>
<sequence>MASNLSEVDPLIRDAAAKAVDAILQWLRDRDSKPQLLEQDEFVYLQLSLHRFPSSSSKPARVNPHLLPIPHSLFSDHHSASFCLFFDDRSASDSESASSAAFLDRARSLSIPLEAAIGLSSLRSDYRPFEGRRRLCDSHDLFFADRRIVPLLPRLIGKEFFRRKKAPLPLDLSRPGWPQQIRRCLDSAFFHPPSKGTCAVIKVGRASMTADEIVDNAMAVIKGAAERVPKGFANMRSILIKAAGSVALPIYQAVPHMGLKIAVAASAEDSLCLGDEHEQGEVFDATSDEEGDEKLSSQKKKKKKGRIHDEIVKYIDMDETGKDTKGKKQPTQKKSKKGSHEDSCDARIQGNGDLEVEESGGSVADRVIKKKMKKSKKEKADSKLNKGCEVEQAKIVEFPSPKKKDAKVDRIEKKIKKTKKLDGEIKKIKKSKVHWIAMSSFSFTIPVSSSD</sequence>
<reference evidence="2 3" key="1">
    <citation type="submission" date="2023-10" db="EMBL/GenBank/DDBJ databases">
        <title>Chromosome-scale genome assembly provides insights into flower coloration mechanisms of Canna indica.</title>
        <authorList>
            <person name="Li C."/>
        </authorList>
    </citation>
    <scope>NUCLEOTIDE SEQUENCE [LARGE SCALE GENOMIC DNA]</scope>
    <source>
        <tissue evidence="2">Flower</tissue>
    </source>
</reference>
<accession>A0AAQ3PZ17</accession>
<proteinExistence type="predicted"/>
<gene>
    <name evidence="2" type="ORF">Cni_G00155</name>
</gene>
<feature type="compositionally biased region" description="Basic residues" evidence="1">
    <location>
        <begin position="327"/>
        <end position="337"/>
    </location>
</feature>
<name>A0AAQ3PZ17_9LILI</name>
<evidence type="ECO:0000256" key="1">
    <source>
        <dbReference type="SAM" id="MobiDB-lite"/>
    </source>
</evidence>
<organism evidence="2 3">
    <name type="scientific">Canna indica</name>
    <name type="common">Indian-shot</name>
    <dbReference type="NCBI Taxonomy" id="4628"/>
    <lineage>
        <taxon>Eukaryota</taxon>
        <taxon>Viridiplantae</taxon>
        <taxon>Streptophyta</taxon>
        <taxon>Embryophyta</taxon>
        <taxon>Tracheophyta</taxon>
        <taxon>Spermatophyta</taxon>
        <taxon>Magnoliopsida</taxon>
        <taxon>Liliopsida</taxon>
        <taxon>Zingiberales</taxon>
        <taxon>Cannaceae</taxon>
        <taxon>Canna</taxon>
    </lineage>
</organism>
<protein>
    <recommendedName>
        <fullName evidence="4">Ribosomal protein L1</fullName>
    </recommendedName>
</protein>
<dbReference type="PANTHER" id="PTHR23105">
    <property type="entry name" value="RIBOSOMAL PROTEIN L7AE FAMILY MEMBER"/>
    <property type="match status" value="1"/>
</dbReference>
<dbReference type="EMBL" id="CP136890">
    <property type="protein sequence ID" value="WOK91464.1"/>
    <property type="molecule type" value="Genomic_DNA"/>
</dbReference>
<dbReference type="Pfam" id="PF00687">
    <property type="entry name" value="Ribosomal_L1"/>
    <property type="match status" value="1"/>
</dbReference>